<feature type="domain" description="Methyl-accepting transducer" evidence="5">
    <location>
        <begin position="425"/>
        <end position="654"/>
    </location>
</feature>
<accession>A0A2M6UN90</accession>
<dbReference type="SUPFAM" id="SSF58104">
    <property type="entry name" value="Methyl-accepting chemotaxis protein (MCP) signaling domain"/>
    <property type="match status" value="1"/>
</dbReference>
<feature type="domain" description="HAMP" evidence="6">
    <location>
        <begin position="332"/>
        <end position="385"/>
    </location>
</feature>
<evidence type="ECO:0000256" key="1">
    <source>
        <dbReference type="ARBA" id="ARBA00023224"/>
    </source>
</evidence>
<dbReference type="PROSITE" id="PS50111">
    <property type="entry name" value="CHEMOTAXIS_TRANSDUC_2"/>
    <property type="match status" value="1"/>
</dbReference>
<gene>
    <name evidence="7" type="ORF">TSA1_12835</name>
</gene>
<dbReference type="InterPro" id="IPR003660">
    <property type="entry name" value="HAMP_dom"/>
</dbReference>
<sequence>MFKKIRIIHRIALAALLPLATLAALALYDISAKWAVRSEMVAMQPVVDGVGKLSGLVHELQRERGLSLTFLSSKGAQLGAELQQQRGRTDAGRAMALGALADLAREGSGRLTSASQAAIESLARLDSLRAQIDRQAIAPAAATGALTEIVGRLITVTSGISKLATDDEISRSIAAHANLVEAKERAGLERATVAGAIAAGRFEPQAYVRAIGLAAAQDSFFAAFRAVASPHARDLFSAELSGPAIDKFDGMRKVVERGGLAGEFGALDSKSWFDAATVRIDLLKRIEDGLVTELTGLLAKKKSEATLSLGLVTALSLLALLTSMLTAAIMARGITVPIGRLAGTMTHLADGKLDQQVEGTDRTDEIGAMACAVQFFKDSLVRSVELNAREREAAAQRAARATRIDELSDRFDVDVTEVIETVISASSQLEATAGGMRRSAGHTSDEAASVAGVTEIASANMQTVAAATEELSSSVAEIGRRATQSAQIAEKAVAEGRRTNETVQGLSSAAERVGDVLKLINEIARQTNLLALNAAIEAARAGQAGRGFAVVAGEVKSLAEQTSKATDDIRDQIAAIQTSSGQAVSAIHGITATIEEINEITSSIAAAVVEQDAATREIARNVQEAARGTGEISQSIQGVKVGSGESSAAAGEVFDASEELTRQSENMRQFVETFIRAIKAA</sequence>
<organism evidence="7 8">
    <name type="scientific">Bradyrhizobium nitroreducens</name>
    <dbReference type="NCBI Taxonomy" id="709803"/>
    <lineage>
        <taxon>Bacteria</taxon>
        <taxon>Pseudomonadati</taxon>
        <taxon>Pseudomonadota</taxon>
        <taxon>Alphaproteobacteria</taxon>
        <taxon>Hyphomicrobiales</taxon>
        <taxon>Nitrobacteraceae</taxon>
        <taxon>Bradyrhizobium</taxon>
    </lineage>
</organism>
<evidence type="ECO:0000256" key="2">
    <source>
        <dbReference type="ARBA" id="ARBA00029447"/>
    </source>
</evidence>
<dbReference type="Proteomes" id="UP000228930">
    <property type="component" value="Unassembled WGS sequence"/>
</dbReference>
<feature type="transmembrane region" description="Helical" evidence="4">
    <location>
        <begin position="307"/>
        <end position="331"/>
    </location>
</feature>
<evidence type="ECO:0000259" key="6">
    <source>
        <dbReference type="PROSITE" id="PS50885"/>
    </source>
</evidence>
<dbReference type="SMART" id="SM00283">
    <property type="entry name" value="MA"/>
    <property type="match status" value="1"/>
</dbReference>
<dbReference type="Gene3D" id="1.10.287.950">
    <property type="entry name" value="Methyl-accepting chemotaxis protein"/>
    <property type="match status" value="1"/>
</dbReference>
<comment type="caution">
    <text evidence="7">The sequence shown here is derived from an EMBL/GenBank/DDBJ whole genome shotgun (WGS) entry which is preliminary data.</text>
</comment>
<keyword evidence="4" id="KW-1133">Transmembrane helix</keyword>
<dbReference type="InterPro" id="IPR004089">
    <property type="entry name" value="MCPsignal_dom"/>
</dbReference>
<keyword evidence="4" id="KW-0812">Transmembrane</keyword>
<reference evidence="7 8" key="1">
    <citation type="submission" date="2015-06" db="EMBL/GenBank/DDBJ databases">
        <title>Comparative genome analysis of nirS-carrying Bradyrhizobium sp. strains.</title>
        <authorList>
            <person name="Ishii S."/>
            <person name="Jang J."/>
            <person name="Nishizawa T."/>
            <person name="Senoo K."/>
        </authorList>
    </citation>
    <scope>NUCLEOTIDE SEQUENCE [LARGE SCALE GENOMIC DNA]</scope>
    <source>
        <strain evidence="7 8">TSA1</strain>
    </source>
</reference>
<dbReference type="RefSeq" id="WP_100181106.1">
    <property type="nucleotide sequence ID" value="NZ_LFJC01000003.1"/>
</dbReference>
<evidence type="ECO:0000256" key="3">
    <source>
        <dbReference type="PROSITE-ProRule" id="PRU00284"/>
    </source>
</evidence>
<dbReference type="PANTHER" id="PTHR32089:SF112">
    <property type="entry name" value="LYSOZYME-LIKE PROTEIN-RELATED"/>
    <property type="match status" value="1"/>
</dbReference>
<dbReference type="SMART" id="SM00304">
    <property type="entry name" value="HAMP"/>
    <property type="match status" value="1"/>
</dbReference>
<dbReference type="Pfam" id="PF00015">
    <property type="entry name" value="MCPsignal"/>
    <property type="match status" value="1"/>
</dbReference>
<keyword evidence="4" id="KW-0472">Membrane</keyword>
<dbReference type="PROSITE" id="PS50885">
    <property type="entry name" value="HAMP"/>
    <property type="match status" value="1"/>
</dbReference>
<keyword evidence="1 3" id="KW-0807">Transducer</keyword>
<dbReference type="AlphaFoldDB" id="A0A2M6UN90"/>
<dbReference type="Pfam" id="PF00672">
    <property type="entry name" value="HAMP"/>
    <property type="match status" value="1"/>
</dbReference>
<protein>
    <submittedName>
        <fullName evidence="7">Chemotaxis protein</fullName>
    </submittedName>
</protein>
<dbReference type="GO" id="GO:0016020">
    <property type="term" value="C:membrane"/>
    <property type="evidence" value="ECO:0007669"/>
    <property type="project" value="InterPro"/>
</dbReference>
<dbReference type="EMBL" id="LFJC01000003">
    <property type="protein sequence ID" value="PIT06041.1"/>
    <property type="molecule type" value="Genomic_DNA"/>
</dbReference>
<dbReference type="InterPro" id="IPR013587">
    <property type="entry name" value="Nitrate/nitrite_sensing"/>
</dbReference>
<dbReference type="PANTHER" id="PTHR32089">
    <property type="entry name" value="METHYL-ACCEPTING CHEMOTAXIS PROTEIN MCPB"/>
    <property type="match status" value="1"/>
</dbReference>
<evidence type="ECO:0000313" key="7">
    <source>
        <dbReference type="EMBL" id="PIT06041.1"/>
    </source>
</evidence>
<keyword evidence="8" id="KW-1185">Reference proteome</keyword>
<proteinExistence type="inferred from homology"/>
<dbReference type="GO" id="GO:0007165">
    <property type="term" value="P:signal transduction"/>
    <property type="evidence" value="ECO:0007669"/>
    <property type="project" value="UniProtKB-KW"/>
</dbReference>
<comment type="similarity">
    <text evidence="2">Belongs to the methyl-accepting chemotaxis (MCP) protein family.</text>
</comment>
<evidence type="ECO:0000256" key="4">
    <source>
        <dbReference type="SAM" id="Phobius"/>
    </source>
</evidence>
<evidence type="ECO:0000313" key="8">
    <source>
        <dbReference type="Proteomes" id="UP000228930"/>
    </source>
</evidence>
<name>A0A2M6UN90_9BRAD</name>
<evidence type="ECO:0000259" key="5">
    <source>
        <dbReference type="PROSITE" id="PS50111"/>
    </source>
</evidence>
<dbReference type="CDD" id="cd06225">
    <property type="entry name" value="HAMP"/>
    <property type="match status" value="1"/>
</dbReference>
<dbReference type="Gene3D" id="1.10.8.500">
    <property type="entry name" value="HAMP domain in histidine kinase"/>
    <property type="match status" value="1"/>
</dbReference>
<dbReference type="Pfam" id="PF08376">
    <property type="entry name" value="NIT"/>
    <property type="match status" value="1"/>
</dbReference>